<accession>A0A0E9W450</accession>
<protein>
    <submittedName>
        <fullName evidence="1">Uncharacterized protein</fullName>
    </submittedName>
</protein>
<proteinExistence type="predicted"/>
<reference evidence="1" key="2">
    <citation type="journal article" date="2015" name="Fish Shellfish Immunol.">
        <title>Early steps in the European eel (Anguilla anguilla)-Vibrio vulnificus interaction in the gills: Role of the RtxA13 toxin.</title>
        <authorList>
            <person name="Callol A."/>
            <person name="Pajuelo D."/>
            <person name="Ebbesson L."/>
            <person name="Teles M."/>
            <person name="MacKenzie S."/>
            <person name="Amaro C."/>
        </authorList>
    </citation>
    <scope>NUCLEOTIDE SEQUENCE</scope>
</reference>
<sequence length="57" mass="6449">MAPCTILHWRSPVRLSMGGLYKDHQKPFREQSGSKISVHLNASIPAKERECDTLTQV</sequence>
<evidence type="ECO:0000313" key="1">
    <source>
        <dbReference type="EMBL" id="JAH84340.1"/>
    </source>
</evidence>
<dbReference type="AlphaFoldDB" id="A0A0E9W450"/>
<dbReference type="EMBL" id="GBXM01024237">
    <property type="protein sequence ID" value="JAH84340.1"/>
    <property type="molecule type" value="Transcribed_RNA"/>
</dbReference>
<reference evidence="1" key="1">
    <citation type="submission" date="2014-11" db="EMBL/GenBank/DDBJ databases">
        <authorList>
            <person name="Amaro Gonzalez C."/>
        </authorList>
    </citation>
    <scope>NUCLEOTIDE SEQUENCE</scope>
</reference>
<name>A0A0E9W450_ANGAN</name>
<organism evidence="1">
    <name type="scientific">Anguilla anguilla</name>
    <name type="common">European freshwater eel</name>
    <name type="synonym">Muraena anguilla</name>
    <dbReference type="NCBI Taxonomy" id="7936"/>
    <lineage>
        <taxon>Eukaryota</taxon>
        <taxon>Metazoa</taxon>
        <taxon>Chordata</taxon>
        <taxon>Craniata</taxon>
        <taxon>Vertebrata</taxon>
        <taxon>Euteleostomi</taxon>
        <taxon>Actinopterygii</taxon>
        <taxon>Neopterygii</taxon>
        <taxon>Teleostei</taxon>
        <taxon>Anguilliformes</taxon>
        <taxon>Anguillidae</taxon>
        <taxon>Anguilla</taxon>
    </lineage>
</organism>